<sequence length="81" mass="8737">MWNPIRAVMRSNSPRGIKVIALSLMLVLACAMPIMLYSLIGPDDGGPIALGWLFAGGAMLAHVGFLIGILLVIWDLYIAKK</sequence>
<evidence type="ECO:0000313" key="2">
    <source>
        <dbReference type="EMBL" id="OZY85790.1"/>
    </source>
</evidence>
<organism evidence="2 3">
    <name type="scientific">Cellvibrio mixtus</name>
    <dbReference type="NCBI Taxonomy" id="39650"/>
    <lineage>
        <taxon>Bacteria</taxon>
        <taxon>Pseudomonadati</taxon>
        <taxon>Pseudomonadota</taxon>
        <taxon>Gammaproteobacteria</taxon>
        <taxon>Cellvibrionales</taxon>
        <taxon>Cellvibrionaceae</taxon>
        <taxon>Cellvibrio</taxon>
    </lineage>
</organism>
<protein>
    <submittedName>
        <fullName evidence="2">Uncharacterized protein</fullName>
    </submittedName>
</protein>
<dbReference type="Proteomes" id="UP000216101">
    <property type="component" value="Unassembled WGS sequence"/>
</dbReference>
<keyword evidence="3" id="KW-1185">Reference proteome</keyword>
<proteinExistence type="predicted"/>
<evidence type="ECO:0000256" key="1">
    <source>
        <dbReference type="SAM" id="Phobius"/>
    </source>
</evidence>
<comment type="caution">
    <text evidence="2">The sequence shown here is derived from an EMBL/GenBank/DDBJ whole genome shotgun (WGS) entry which is preliminary data.</text>
</comment>
<reference evidence="3" key="1">
    <citation type="submission" date="2017-05" db="EMBL/GenBank/DDBJ databases">
        <authorList>
            <person name="Barney B.M."/>
        </authorList>
    </citation>
    <scope>NUCLEOTIDE SEQUENCE [LARGE SCALE GENOMIC DNA]</scope>
    <source>
        <strain evidence="3">PSBB022</strain>
    </source>
</reference>
<gene>
    <name evidence="2" type="ORF">CBP51_01715</name>
</gene>
<dbReference type="PROSITE" id="PS51257">
    <property type="entry name" value="PROKAR_LIPOPROTEIN"/>
    <property type="match status" value="1"/>
</dbReference>
<feature type="transmembrane region" description="Helical" evidence="1">
    <location>
        <begin position="20"/>
        <end position="40"/>
    </location>
</feature>
<feature type="transmembrane region" description="Helical" evidence="1">
    <location>
        <begin position="52"/>
        <end position="77"/>
    </location>
</feature>
<evidence type="ECO:0000313" key="3">
    <source>
        <dbReference type="Proteomes" id="UP000216101"/>
    </source>
</evidence>
<keyword evidence="1" id="KW-0472">Membrane</keyword>
<dbReference type="AlphaFoldDB" id="A0A266Q7K0"/>
<keyword evidence="1" id="KW-1133">Transmembrane helix</keyword>
<dbReference type="RefSeq" id="WP_094983624.1">
    <property type="nucleotide sequence ID" value="NZ_NHNI01000001.1"/>
</dbReference>
<keyword evidence="1" id="KW-0812">Transmembrane</keyword>
<accession>A0A266Q7K0</accession>
<name>A0A266Q7K0_9GAMM</name>
<dbReference type="EMBL" id="NHNI01000001">
    <property type="protein sequence ID" value="OZY85790.1"/>
    <property type="molecule type" value="Genomic_DNA"/>
</dbReference>